<keyword evidence="2 7" id="KW-0479">Metal-binding</keyword>
<evidence type="ECO:0000256" key="1">
    <source>
        <dbReference type="ARBA" id="ARBA00004123"/>
    </source>
</evidence>
<comment type="subcellular location">
    <subcellularLocation>
        <location evidence="1">Nucleus</location>
    </subcellularLocation>
</comment>
<comment type="caution">
    <text evidence="9">The sequence shown here is derived from an EMBL/GenBank/DDBJ whole genome shotgun (WGS) entry which is preliminary data.</text>
</comment>
<dbReference type="Pfam" id="PF00412">
    <property type="entry name" value="LIM"/>
    <property type="match status" value="2"/>
</dbReference>
<evidence type="ECO:0000256" key="7">
    <source>
        <dbReference type="PROSITE-ProRule" id="PRU00125"/>
    </source>
</evidence>
<dbReference type="SMART" id="SM00132">
    <property type="entry name" value="LIM"/>
    <property type="match status" value="2"/>
</dbReference>
<dbReference type="CDD" id="cd09404">
    <property type="entry name" value="LIM1_MLP84B_like"/>
    <property type="match status" value="1"/>
</dbReference>
<dbReference type="FunFam" id="2.10.110.10:FF:000001">
    <property type="entry name" value="Cysteine and glycine-rich protein 1"/>
    <property type="match status" value="2"/>
</dbReference>
<dbReference type="Gene3D" id="2.10.110.10">
    <property type="entry name" value="Cysteine Rich Protein"/>
    <property type="match status" value="2"/>
</dbReference>
<dbReference type="GO" id="GO:0060537">
    <property type="term" value="P:muscle tissue development"/>
    <property type="evidence" value="ECO:0007669"/>
    <property type="project" value="TreeGrafter"/>
</dbReference>
<dbReference type="Proteomes" id="UP001497497">
    <property type="component" value="Unassembled WGS sequence"/>
</dbReference>
<dbReference type="GO" id="GO:0045214">
    <property type="term" value="P:sarcomere organization"/>
    <property type="evidence" value="ECO:0007669"/>
    <property type="project" value="TreeGrafter"/>
</dbReference>
<dbReference type="SUPFAM" id="SSF57716">
    <property type="entry name" value="Glucocorticoid receptor-like (DNA-binding domain)"/>
    <property type="match status" value="3"/>
</dbReference>
<dbReference type="PANTHER" id="PTHR24215">
    <property type="entry name" value="RHO-GTPASE-ACTIVATING PROTEIN LRG1"/>
    <property type="match status" value="1"/>
</dbReference>
<dbReference type="GO" id="GO:0042805">
    <property type="term" value="F:actinin binding"/>
    <property type="evidence" value="ECO:0007669"/>
    <property type="project" value="TreeGrafter"/>
</dbReference>
<dbReference type="GO" id="GO:0046872">
    <property type="term" value="F:metal ion binding"/>
    <property type="evidence" value="ECO:0007669"/>
    <property type="project" value="UniProtKB-KW"/>
</dbReference>
<name>A0AAV2H787_LYMST</name>
<evidence type="ECO:0000256" key="2">
    <source>
        <dbReference type="ARBA" id="ARBA00022723"/>
    </source>
</evidence>
<accession>A0AAV2H787</accession>
<feature type="non-terminal residue" evidence="9">
    <location>
        <position position="214"/>
    </location>
</feature>
<dbReference type="InterPro" id="IPR001781">
    <property type="entry name" value="Znf_LIM"/>
</dbReference>
<dbReference type="PANTHER" id="PTHR24215:SF35">
    <property type="entry name" value="MUSCLE LIM PROTEIN MLP84B"/>
    <property type="match status" value="1"/>
</dbReference>
<evidence type="ECO:0000256" key="3">
    <source>
        <dbReference type="ARBA" id="ARBA00022737"/>
    </source>
</evidence>
<evidence type="ECO:0000313" key="9">
    <source>
        <dbReference type="EMBL" id="CAL1529582.1"/>
    </source>
</evidence>
<dbReference type="GO" id="GO:0005634">
    <property type="term" value="C:nucleus"/>
    <property type="evidence" value="ECO:0007669"/>
    <property type="project" value="UniProtKB-SubCell"/>
</dbReference>
<dbReference type="CDD" id="cd09326">
    <property type="entry name" value="LIM_CRP_like"/>
    <property type="match status" value="1"/>
</dbReference>
<protein>
    <recommendedName>
        <fullName evidence="8">LIM zinc-binding domain-containing protein</fullName>
    </recommendedName>
</protein>
<evidence type="ECO:0000259" key="8">
    <source>
        <dbReference type="PROSITE" id="PS50023"/>
    </source>
</evidence>
<keyword evidence="3" id="KW-0677">Repeat</keyword>
<organism evidence="9 10">
    <name type="scientific">Lymnaea stagnalis</name>
    <name type="common">Great pond snail</name>
    <name type="synonym">Helix stagnalis</name>
    <dbReference type="NCBI Taxonomy" id="6523"/>
    <lineage>
        <taxon>Eukaryota</taxon>
        <taxon>Metazoa</taxon>
        <taxon>Spiralia</taxon>
        <taxon>Lophotrochozoa</taxon>
        <taxon>Mollusca</taxon>
        <taxon>Gastropoda</taxon>
        <taxon>Heterobranchia</taxon>
        <taxon>Euthyneura</taxon>
        <taxon>Panpulmonata</taxon>
        <taxon>Hygrophila</taxon>
        <taxon>Lymnaeoidea</taxon>
        <taxon>Lymnaeidae</taxon>
        <taxon>Lymnaea</taxon>
    </lineage>
</organism>
<feature type="domain" description="LIM zinc-binding" evidence="8">
    <location>
        <begin position="53"/>
        <end position="113"/>
    </location>
</feature>
<proteinExistence type="predicted"/>
<reference evidence="9 10" key="1">
    <citation type="submission" date="2024-04" db="EMBL/GenBank/DDBJ databases">
        <authorList>
            <consortium name="Genoscope - CEA"/>
            <person name="William W."/>
        </authorList>
    </citation>
    <scope>NUCLEOTIDE SEQUENCE [LARGE SCALE GENOMIC DNA]</scope>
</reference>
<keyword evidence="5 7" id="KW-0440">LIM domain</keyword>
<dbReference type="PROSITE" id="PS00478">
    <property type="entry name" value="LIM_DOMAIN_1"/>
    <property type="match status" value="2"/>
</dbReference>
<keyword evidence="10" id="KW-1185">Reference proteome</keyword>
<evidence type="ECO:0000313" key="10">
    <source>
        <dbReference type="Proteomes" id="UP001497497"/>
    </source>
</evidence>
<evidence type="ECO:0000256" key="6">
    <source>
        <dbReference type="ARBA" id="ARBA00023242"/>
    </source>
</evidence>
<feature type="domain" description="LIM zinc-binding" evidence="8">
    <location>
        <begin position="163"/>
        <end position="214"/>
    </location>
</feature>
<dbReference type="PROSITE" id="PS50023">
    <property type="entry name" value="LIM_DOMAIN_2"/>
    <property type="match status" value="2"/>
</dbReference>
<feature type="non-terminal residue" evidence="9">
    <location>
        <position position="1"/>
    </location>
</feature>
<keyword evidence="6" id="KW-0539">Nucleus</keyword>
<dbReference type="GO" id="GO:0008307">
    <property type="term" value="F:structural constituent of muscle"/>
    <property type="evidence" value="ECO:0007669"/>
    <property type="project" value="TreeGrafter"/>
</dbReference>
<sequence length="214" mass="23382">ENSCSKRVVCKPAPFINFNGFVSDRSHFQPISPDQKFFHTQQVKMPFKPPEQAKCPKCGKSVYAAEEKVAGGYKFHKGCFKCNMCNKFLESTNVSEHNSELYCKQCHGRKFGPKGYGFGGGAGALGMDKGERFGNKACEMDNKPTGDSFTGAAISGSDSGTGPKCPRCGKTVYDAERAIGAAVPWHKTCFNCKSCKKSVDSSTMAFHDEEVYCK</sequence>
<evidence type="ECO:0000256" key="5">
    <source>
        <dbReference type="ARBA" id="ARBA00023038"/>
    </source>
</evidence>
<keyword evidence="4 7" id="KW-0862">Zinc</keyword>
<dbReference type="GO" id="GO:0030018">
    <property type="term" value="C:Z disc"/>
    <property type="evidence" value="ECO:0007669"/>
    <property type="project" value="TreeGrafter"/>
</dbReference>
<gene>
    <name evidence="9" type="ORF">GSLYS_00003737001</name>
</gene>
<evidence type="ECO:0000256" key="4">
    <source>
        <dbReference type="ARBA" id="ARBA00022833"/>
    </source>
</evidence>
<dbReference type="AlphaFoldDB" id="A0AAV2H787"/>
<dbReference type="EMBL" id="CAXITT010000051">
    <property type="protein sequence ID" value="CAL1529582.1"/>
    <property type="molecule type" value="Genomic_DNA"/>
</dbReference>